<dbReference type="Proteomes" id="UP000887226">
    <property type="component" value="Unassembled WGS sequence"/>
</dbReference>
<dbReference type="PANTHER" id="PTHR33112">
    <property type="entry name" value="DOMAIN PROTEIN, PUTATIVE-RELATED"/>
    <property type="match status" value="1"/>
</dbReference>
<reference evidence="2" key="1">
    <citation type="journal article" date="2021" name="IMA Fungus">
        <title>Genomic characterization of three marine fungi, including Emericellopsis atlantica sp. nov. with signatures of a generalist lifestyle and marine biomass degradation.</title>
        <authorList>
            <person name="Hagestad O.C."/>
            <person name="Hou L."/>
            <person name="Andersen J.H."/>
            <person name="Hansen E.H."/>
            <person name="Altermark B."/>
            <person name="Li C."/>
            <person name="Kuhnert E."/>
            <person name="Cox R.J."/>
            <person name="Crous P.W."/>
            <person name="Spatafora J.W."/>
            <person name="Lail K."/>
            <person name="Amirebrahimi M."/>
            <person name="Lipzen A."/>
            <person name="Pangilinan J."/>
            <person name="Andreopoulos W."/>
            <person name="Hayes R.D."/>
            <person name="Ng V."/>
            <person name="Grigoriev I.V."/>
            <person name="Jackson S.A."/>
            <person name="Sutton T.D.S."/>
            <person name="Dobson A.D.W."/>
            <person name="Rama T."/>
        </authorList>
    </citation>
    <scope>NUCLEOTIDE SEQUENCE</scope>
    <source>
        <strain evidence="2">TRa3180A</strain>
    </source>
</reference>
<dbReference type="Gene3D" id="1.20.1250.20">
    <property type="entry name" value="MFS general substrate transporter like domains"/>
    <property type="match status" value="1"/>
</dbReference>
<protein>
    <recommendedName>
        <fullName evidence="1">Heterokaryon incompatibility domain-containing protein</fullName>
    </recommendedName>
</protein>
<dbReference type="InterPro" id="IPR010730">
    <property type="entry name" value="HET"/>
</dbReference>
<evidence type="ECO:0000259" key="1">
    <source>
        <dbReference type="Pfam" id="PF06985"/>
    </source>
</evidence>
<accession>A0A9P7Z1Z1</accession>
<sequence length="478" mass="54599">MKWLYRPGALADDNTRLIATDIYGVMKMVTCACLLFAVDSLGRRRSPLWTSIFQGCAVLLIGFVVRFDPLTKERTAPCEDTEEADCENFNSEIKVSRTVRDAMHLVRVIGLRYLWVDALCIRRDNEDMKKRLIHGMDYIYENATLAIIAGAGFDANSGLPGVTLRQHLPYEKETQIVGENYAPFWLGHSRPSLVVQWREGYAGDDLKFRNRVHVRTGPPWWNVKDVQDPNPSPFQCLVYRENNTFKIYREVVHEYSRRNLTNARDVMNAFQGIFNRFYTSEEAGQGLRNAQGIPLHFMPKALLWYPSETAIKRRDNRTTSGLEFASWSWASWVGAIDFIFEGKSGLDLIGGHGYETPMGTDSQFPRIIEIWASHLLVEPAFIIMTGHGNLWDCRVLSRSGIYKGAFRFDEPDGQQKVTELIALPYRKYSIAILGIRNQGGVSVRVGLGTINFQTIRWPLRSINSVPGLPWQPRLVRLR</sequence>
<dbReference type="InterPro" id="IPR036259">
    <property type="entry name" value="MFS_trans_sf"/>
</dbReference>
<evidence type="ECO:0000313" key="3">
    <source>
        <dbReference type="Proteomes" id="UP000887226"/>
    </source>
</evidence>
<dbReference type="OrthoDB" id="2958217at2759"/>
<name>A0A9P7Z1Z1_9HELO</name>
<dbReference type="PANTHER" id="PTHR33112:SF14">
    <property type="entry name" value="HETEROKARYON INCOMPATIBILITY DOMAIN-CONTAINING PROTEIN"/>
    <property type="match status" value="1"/>
</dbReference>
<comment type="caution">
    <text evidence="2">The sequence shown here is derived from an EMBL/GenBank/DDBJ whole genome shotgun (WGS) entry which is preliminary data.</text>
</comment>
<proteinExistence type="predicted"/>
<organism evidence="2 3">
    <name type="scientific">Calycina marina</name>
    <dbReference type="NCBI Taxonomy" id="1763456"/>
    <lineage>
        <taxon>Eukaryota</taxon>
        <taxon>Fungi</taxon>
        <taxon>Dikarya</taxon>
        <taxon>Ascomycota</taxon>
        <taxon>Pezizomycotina</taxon>
        <taxon>Leotiomycetes</taxon>
        <taxon>Helotiales</taxon>
        <taxon>Pezizellaceae</taxon>
        <taxon>Calycina</taxon>
    </lineage>
</organism>
<evidence type="ECO:0000313" key="2">
    <source>
        <dbReference type="EMBL" id="KAG9243425.1"/>
    </source>
</evidence>
<dbReference type="EMBL" id="MU253978">
    <property type="protein sequence ID" value="KAG9243425.1"/>
    <property type="molecule type" value="Genomic_DNA"/>
</dbReference>
<gene>
    <name evidence="2" type="ORF">BJ878DRAFT_543271</name>
</gene>
<feature type="domain" description="Heterokaryon incompatibility" evidence="1">
    <location>
        <begin position="84"/>
        <end position="175"/>
    </location>
</feature>
<dbReference type="AlphaFoldDB" id="A0A9P7Z1Z1"/>
<dbReference type="Pfam" id="PF06985">
    <property type="entry name" value="HET"/>
    <property type="match status" value="1"/>
</dbReference>
<keyword evidence="3" id="KW-1185">Reference proteome</keyword>